<evidence type="ECO:0000313" key="3">
    <source>
        <dbReference type="Proteomes" id="UP000233551"/>
    </source>
</evidence>
<reference evidence="2 3" key="1">
    <citation type="submission" date="2017-11" db="EMBL/GenBank/DDBJ databases">
        <title>De-novo sequencing of pomegranate (Punica granatum L.) genome.</title>
        <authorList>
            <person name="Akparov Z."/>
            <person name="Amiraslanov A."/>
            <person name="Hajiyeva S."/>
            <person name="Abbasov M."/>
            <person name="Kaur K."/>
            <person name="Hamwieh A."/>
            <person name="Solovyev V."/>
            <person name="Salamov A."/>
            <person name="Braich B."/>
            <person name="Kosarev P."/>
            <person name="Mahmoud A."/>
            <person name="Hajiyev E."/>
            <person name="Babayeva S."/>
            <person name="Izzatullayeva V."/>
            <person name="Mammadov A."/>
            <person name="Mammadov A."/>
            <person name="Sharifova S."/>
            <person name="Ojaghi J."/>
            <person name="Eynullazada K."/>
            <person name="Bayramov B."/>
            <person name="Abdulazimova A."/>
            <person name="Shahmuradov I."/>
        </authorList>
    </citation>
    <scope>NUCLEOTIDE SEQUENCE [LARGE SCALE GENOMIC DNA]</scope>
    <source>
        <strain evidence="3">cv. AG2017</strain>
        <tissue evidence="2">Leaf</tissue>
    </source>
</reference>
<name>A0A2I0KJF1_PUNGR</name>
<dbReference type="Proteomes" id="UP000233551">
    <property type="component" value="Unassembled WGS sequence"/>
</dbReference>
<protein>
    <submittedName>
        <fullName evidence="2">Uncharacterized protein</fullName>
    </submittedName>
</protein>
<feature type="compositionally biased region" description="Polar residues" evidence="1">
    <location>
        <begin position="62"/>
        <end position="72"/>
    </location>
</feature>
<feature type="region of interest" description="Disordered" evidence="1">
    <location>
        <begin position="1"/>
        <end position="72"/>
    </location>
</feature>
<comment type="caution">
    <text evidence="2">The sequence shown here is derived from an EMBL/GenBank/DDBJ whole genome shotgun (WGS) entry which is preliminary data.</text>
</comment>
<accession>A0A2I0KJF1</accession>
<keyword evidence="3" id="KW-1185">Reference proteome</keyword>
<evidence type="ECO:0000256" key="1">
    <source>
        <dbReference type="SAM" id="MobiDB-lite"/>
    </source>
</evidence>
<sequence length="87" mass="9438">MPSTQPSQSIASMVPEAKHVHRLQERLSSKGHSPRERQDTVGNGDCTRRLTKTTKTTKIGASPSNTHAEATSVTCTPGANLVLPFRR</sequence>
<proteinExistence type="predicted"/>
<gene>
    <name evidence="2" type="ORF">CRG98_011139</name>
</gene>
<dbReference type="EMBL" id="PGOL01000554">
    <property type="protein sequence ID" value="PKI68450.1"/>
    <property type="molecule type" value="Genomic_DNA"/>
</dbReference>
<evidence type="ECO:0000313" key="2">
    <source>
        <dbReference type="EMBL" id="PKI68450.1"/>
    </source>
</evidence>
<organism evidence="2 3">
    <name type="scientific">Punica granatum</name>
    <name type="common">Pomegranate</name>
    <dbReference type="NCBI Taxonomy" id="22663"/>
    <lineage>
        <taxon>Eukaryota</taxon>
        <taxon>Viridiplantae</taxon>
        <taxon>Streptophyta</taxon>
        <taxon>Embryophyta</taxon>
        <taxon>Tracheophyta</taxon>
        <taxon>Spermatophyta</taxon>
        <taxon>Magnoliopsida</taxon>
        <taxon>eudicotyledons</taxon>
        <taxon>Gunneridae</taxon>
        <taxon>Pentapetalae</taxon>
        <taxon>rosids</taxon>
        <taxon>malvids</taxon>
        <taxon>Myrtales</taxon>
        <taxon>Lythraceae</taxon>
        <taxon>Punica</taxon>
    </lineage>
</organism>
<feature type="compositionally biased region" description="Basic and acidic residues" evidence="1">
    <location>
        <begin position="16"/>
        <end position="39"/>
    </location>
</feature>
<dbReference type="AlphaFoldDB" id="A0A2I0KJF1"/>
<feature type="compositionally biased region" description="Polar residues" evidence="1">
    <location>
        <begin position="1"/>
        <end position="11"/>
    </location>
</feature>